<dbReference type="EMBL" id="JBHULI010000002">
    <property type="protein sequence ID" value="MFD2531058.1"/>
    <property type="molecule type" value="Genomic_DNA"/>
</dbReference>
<dbReference type="RefSeq" id="WP_390297391.1">
    <property type="nucleotide sequence ID" value="NZ_JBHULI010000002.1"/>
</dbReference>
<reference evidence="5" key="1">
    <citation type="journal article" date="2019" name="Int. J. Syst. Evol. Microbiol.">
        <title>The Global Catalogue of Microorganisms (GCM) 10K type strain sequencing project: providing services to taxonomists for standard genome sequencing and annotation.</title>
        <authorList>
            <consortium name="The Broad Institute Genomics Platform"/>
            <consortium name="The Broad Institute Genome Sequencing Center for Infectious Disease"/>
            <person name="Wu L."/>
            <person name="Ma J."/>
        </authorList>
    </citation>
    <scope>NUCLEOTIDE SEQUENCE [LARGE SCALE GENOMIC DNA]</scope>
    <source>
        <strain evidence="5">KCTC 52042</strain>
    </source>
</reference>
<evidence type="ECO:0000259" key="3">
    <source>
        <dbReference type="Pfam" id="PF17148"/>
    </source>
</evidence>
<proteinExistence type="predicted"/>
<dbReference type="InterPro" id="IPR034032">
    <property type="entry name" value="Zn_MMP-like_bac"/>
</dbReference>
<dbReference type="SUPFAM" id="SSF55486">
    <property type="entry name" value="Metalloproteases ('zincins'), catalytic domain"/>
    <property type="match status" value="1"/>
</dbReference>
<evidence type="ECO:0000259" key="2">
    <source>
        <dbReference type="Pfam" id="PF16313"/>
    </source>
</evidence>
<dbReference type="PANTHER" id="PTHR38478:SF1">
    <property type="entry name" value="ZINC DEPENDENT METALLOPROTEASE DOMAIN LIPOPROTEIN"/>
    <property type="match status" value="1"/>
</dbReference>
<keyword evidence="5" id="KW-1185">Reference proteome</keyword>
<name>A0ABW5JI18_9BACT</name>
<keyword evidence="4" id="KW-0482">Metalloprotease</keyword>
<feature type="domain" description="EcxA zinc-binding" evidence="2">
    <location>
        <begin position="398"/>
        <end position="705"/>
    </location>
</feature>
<dbReference type="InterPro" id="IPR033413">
    <property type="entry name" value="DUF5117"/>
</dbReference>
<sequence length="803" mass="89675">MKRTILFLLLAFISFQATAQLPTITEKTEGLTKAEGFFDYYYDDAKDQLWLEIDKLDTEFIYVNSLAAGIGSNDIGLDRGQLGDTRIVYFERRGPKVMMVQPNYSFRAETDNELEKKSVREAFASSILAGFEIAAEKDDKVLINLTDFLLRDAHGVTSTLQRSNQGSFSLDKNRSALYKEAIMNFPKNTEFEATLTFAGNNPGGYVRSVTPTPEAITVRQHHSFVELPDDGYQKREYDPRAGYFGITYQDYGTPIDEPLVKRFISRHRLEKKNPEAAVSEPVEPIIYYLDNGTPEPVRSALLDGGRWWNQAFEAAGYKNAFIVKVLPEDAHPLDVRYNVIQWIHRSTRGWSYGSSVRDPRTGEIIKGHVSLGSLRVRQDFLIAEGLLAPYVNGSEENTMMQEMALARIRQLSAHEIGHTIGIAHNFAASVTNDASVMDYPHPQPKIVNGEIDLSDPYDVGIGEWDKMAVAYGYQDFPKGTDEEAALNEILNEAYDSGLKYISDQDARPQSGAHPDAHLWEFGDDPVAQLPKIMEIRKTALQNFGEANLKPGRPLAELQDVLVPIYLFHRYQVEGTVKLIGGLDYTYKVKGDNQAYPEIVDRDTQEKALNEMLATISPEALALPEDLLEIIPPRPAGLGYSRELFNGNTGPALDALGIAETAADLPVSLILNPDRANRLVEYSAREGNLSLENVIDRLISVSWNRNINNGYYGTIQRVVNHVVLKNMIELTASNSANPVTKAIMHKKLKDLQSKLSRNNDADSQYGAHLIAHYFTNPEEFDVPDAPATPPGSPIGSGGMYYCEF</sequence>
<dbReference type="GO" id="GO:0008237">
    <property type="term" value="F:metallopeptidase activity"/>
    <property type="evidence" value="ECO:0007669"/>
    <property type="project" value="UniProtKB-KW"/>
</dbReference>
<keyword evidence="4" id="KW-0378">Hydrolase</keyword>
<accession>A0ABW5JI18</accession>
<dbReference type="Proteomes" id="UP001597460">
    <property type="component" value="Unassembled WGS sequence"/>
</dbReference>
<gene>
    <name evidence="4" type="ORF">ACFSVN_01205</name>
</gene>
<feature type="chain" id="PRO_5047069981" evidence="1">
    <location>
        <begin position="20"/>
        <end position="803"/>
    </location>
</feature>
<dbReference type="PANTHER" id="PTHR38478">
    <property type="entry name" value="PEPTIDASE M1A AND M12B"/>
    <property type="match status" value="1"/>
</dbReference>
<dbReference type="CDD" id="cd04276">
    <property type="entry name" value="ZnMc_MMP_like_2"/>
    <property type="match status" value="1"/>
</dbReference>
<dbReference type="InterPro" id="IPR032534">
    <property type="entry name" value="EcxA_zinc-bd"/>
</dbReference>
<comment type="caution">
    <text evidence="4">The sequence shown here is derived from an EMBL/GenBank/DDBJ whole genome shotgun (WGS) entry which is preliminary data.</text>
</comment>
<evidence type="ECO:0000256" key="1">
    <source>
        <dbReference type="SAM" id="SignalP"/>
    </source>
</evidence>
<feature type="signal peptide" evidence="1">
    <location>
        <begin position="1"/>
        <end position="19"/>
    </location>
</feature>
<dbReference type="Pfam" id="PF17148">
    <property type="entry name" value="DUF5117"/>
    <property type="match status" value="1"/>
</dbReference>
<dbReference type="Pfam" id="PF16313">
    <property type="entry name" value="DUF4953"/>
    <property type="match status" value="1"/>
</dbReference>
<organism evidence="4 5">
    <name type="scientific">Gracilimonas halophila</name>
    <dbReference type="NCBI Taxonomy" id="1834464"/>
    <lineage>
        <taxon>Bacteria</taxon>
        <taxon>Pseudomonadati</taxon>
        <taxon>Balneolota</taxon>
        <taxon>Balneolia</taxon>
        <taxon>Balneolales</taxon>
        <taxon>Balneolaceae</taxon>
        <taxon>Gracilimonas</taxon>
    </lineage>
</organism>
<keyword evidence="1" id="KW-0732">Signal</keyword>
<evidence type="ECO:0000313" key="4">
    <source>
        <dbReference type="EMBL" id="MFD2531058.1"/>
    </source>
</evidence>
<protein>
    <submittedName>
        <fullName evidence="4">Zinc-dependent metalloprotease</fullName>
    </submittedName>
</protein>
<keyword evidence="4" id="KW-0645">Protease</keyword>
<feature type="domain" description="DUF5117" evidence="3">
    <location>
        <begin position="80"/>
        <end position="272"/>
    </location>
</feature>
<evidence type="ECO:0000313" key="5">
    <source>
        <dbReference type="Proteomes" id="UP001597460"/>
    </source>
</evidence>